<organism evidence="6 7">
    <name type="scientific">Gymnopilus dilepis</name>
    <dbReference type="NCBI Taxonomy" id="231916"/>
    <lineage>
        <taxon>Eukaryota</taxon>
        <taxon>Fungi</taxon>
        <taxon>Dikarya</taxon>
        <taxon>Basidiomycota</taxon>
        <taxon>Agaricomycotina</taxon>
        <taxon>Agaricomycetes</taxon>
        <taxon>Agaricomycetidae</taxon>
        <taxon>Agaricales</taxon>
        <taxon>Agaricineae</taxon>
        <taxon>Hymenogastraceae</taxon>
        <taxon>Gymnopilus</taxon>
    </lineage>
</organism>
<dbReference type="SUPFAM" id="SSF54980">
    <property type="entry name" value="EF-G C-terminal domain-like"/>
    <property type="match status" value="2"/>
</dbReference>
<dbReference type="GO" id="GO:0032543">
    <property type="term" value="P:mitochondrial translation"/>
    <property type="evidence" value="ECO:0007669"/>
    <property type="project" value="TreeGrafter"/>
</dbReference>
<dbReference type="NCBIfam" id="TIGR00231">
    <property type="entry name" value="small_GTP"/>
    <property type="match status" value="1"/>
</dbReference>
<dbReference type="PANTHER" id="PTHR43261">
    <property type="entry name" value="TRANSLATION ELONGATION FACTOR G-RELATED"/>
    <property type="match status" value="1"/>
</dbReference>
<evidence type="ECO:0000259" key="5">
    <source>
        <dbReference type="PROSITE" id="PS51722"/>
    </source>
</evidence>
<dbReference type="CDD" id="cd01514">
    <property type="entry name" value="Elongation_Factor_C"/>
    <property type="match status" value="1"/>
</dbReference>
<keyword evidence="2" id="KW-0648">Protein biosynthesis</keyword>
<accession>A0A409VNY3</accession>
<evidence type="ECO:0000313" key="6">
    <source>
        <dbReference type="EMBL" id="PPQ67995.1"/>
    </source>
</evidence>
<reference evidence="6 7" key="1">
    <citation type="journal article" date="2018" name="Evol. Lett.">
        <title>Horizontal gene cluster transfer increased hallucinogenic mushroom diversity.</title>
        <authorList>
            <person name="Reynolds H.T."/>
            <person name="Vijayakumar V."/>
            <person name="Gluck-Thaler E."/>
            <person name="Korotkin H.B."/>
            <person name="Matheny P.B."/>
            <person name="Slot J.C."/>
        </authorList>
    </citation>
    <scope>NUCLEOTIDE SEQUENCE [LARGE SCALE GENOMIC DNA]</scope>
    <source>
        <strain evidence="6 7">SRW20</strain>
    </source>
</reference>
<dbReference type="SUPFAM" id="SSF50447">
    <property type="entry name" value="Translation proteins"/>
    <property type="match status" value="1"/>
</dbReference>
<dbReference type="InterPro" id="IPR009000">
    <property type="entry name" value="Transl_B-barrel_sf"/>
</dbReference>
<dbReference type="Proteomes" id="UP000284706">
    <property type="component" value="Unassembled WGS sequence"/>
</dbReference>
<dbReference type="InterPro" id="IPR053905">
    <property type="entry name" value="EF-G-like_DII"/>
</dbReference>
<dbReference type="Gene3D" id="3.40.50.300">
    <property type="entry name" value="P-loop containing nucleotide triphosphate hydrolases"/>
    <property type="match status" value="1"/>
</dbReference>
<keyword evidence="7" id="KW-1185">Reference proteome</keyword>
<dbReference type="PRINTS" id="PR00315">
    <property type="entry name" value="ELONGATNFCT"/>
</dbReference>
<dbReference type="InParanoid" id="A0A409VNY3"/>
<dbReference type="OrthoDB" id="198619at2759"/>
<dbReference type="PROSITE" id="PS00301">
    <property type="entry name" value="G_TR_1"/>
    <property type="match status" value="1"/>
</dbReference>
<dbReference type="InterPro" id="IPR031157">
    <property type="entry name" value="G_TR_CS"/>
</dbReference>
<name>A0A409VNY3_9AGAR</name>
<dbReference type="InterPro" id="IPR041095">
    <property type="entry name" value="EFG_II"/>
</dbReference>
<evidence type="ECO:0000256" key="4">
    <source>
        <dbReference type="ARBA" id="ARBA00023134"/>
    </source>
</evidence>
<dbReference type="Pfam" id="PF22042">
    <property type="entry name" value="EF-G_D2"/>
    <property type="match status" value="1"/>
</dbReference>
<dbReference type="Gene3D" id="3.30.70.240">
    <property type="match status" value="1"/>
</dbReference>
<dbReference type="Gene3D" id="3.30.70.870">
    <property type="entry name" value="Elongation Factor G (Translational Gtpase), domain 3"/>
    <property type="match status" value="1"/>
</dbReference>
<comment type="caution">
    <text evidence="6">The sequence shown here is derived from an EMBL/GenBank/DDBJ whole genome shotgun (WGS) entry which is preliminary data.</text>
</comment>
<dbReference type="EMBL" id="NHYE01005604">
    <property type="protein sequence ID" value="PPQ67995.1"/>
    <property type="molecule type" value="Genomic_DNA"/>
</dbReference>
<evidence type="ECO:0000256" key="2">
    <source>
        <dbReference type="ARBA" id="ARBA00022917"/>
    </source>
</evidence>
<dbReference type="PROSITE" id="PS51722">
    <property type="entry name" value="G_TR_2"/>
    <property type="match status" value="1"/>
</dbReference>
<keyword evidence="4" id="KW-0342">GTP-binding</keyword>
<dbReference type="InterPro" id="IPR000795">
    <property type="entry name" value="T_Tr_GTP-bd_dom"/>
</dbReference>
<dbReference type="PANTHER" id="PTHR43261:SF1">
    <property type="entry name" value="RIBOSOME-RELEASING FACTOR 2, MITOCHONDRIAL"/>
    <property type="match status" value="1"/>
</dbReference>
<keyword evidence="3" id="KW-0496">Mitochondrion</keyword>
<dbReference type="InterPro" id="IPR027417">
    <property type="entry name" value="P-loop_NTPase"/>
</dbReference>
<dbReference type="GO" id="GO:0005759">
    <property type="term" value="C:mitochondrial matrix"/>
    <property type="evidence" value="ECO:0007669"/>
    <property type="project" value="UniProtKB-ARBA"/>
</dbReference>
<dbReference type="STRING" id="231916.A0A409VNY3"/>
<evidence type="ECO:0000313" key="7">
    <source>
        <dbReference type="Proteomes" id="UP000284706"/>
    </source>
</evidence>
<dbReference type="InterPro" id="IPR035647">
    <property type="entry name" value="EFG_III/V"/>
</dbReference>
<dbReference type="GO" id="GO:0005525">
    <property type="term" value="F:GTP binding"/>
    <property type="evidence" value="ECO:0007669"/>
    <property type="project" value="UniProtKB-KW"/>
</dbReference>
<feature type="domain" description="Tr-type G" evidence="5">
    <location>
        <begin position="32"/>
        <end position="337"/>
    </location>
</feature>
<dbReference type="FunCoup" id="A0A409VNY3">
    <property type="interactions" value="75"/>
</dbReference>
<gene>
    <name evidence="6" type="ORF">CVT26_007358</name>
</gene>
<dbReference type="SUPFAM" id="SSF52540">
    <property type="entry name" value="P-loop containing nucleoside triphosphate hydrolases"/>
    <property type="match status" value="1"/>
</dbReference>
<proteinExistence type="predicted"/>
<dbReference type="GO" id="GO:0003924">
    <property type="term" value="F:GTPase activity"/>
    <property type="evidence" value="ECO:0007669"/>
    <property type="project" value="InterPro"/>
</dbReference>
<keyword evidence="1" id="KW-0547">Nucleotide-binding</keyword>
<dbReference type="AlphaFoldDB" id="A0A409VNY3"/>
<evidence type="ECO:0000256" key="3">
    <source>
        <dbReference type="ARBA" id="ARBA00023128"/>
    </source>
</evidence>
<protein>
    <recommendedName>
        <fullName evidence="5">Tr-type G domain-containing protein</fullName>
    </recommendedName>
</protein>
<dbReference type="GO" id="GO:0032790">
    <property type="term" value="P:ribosome disassembly"/>
    <property type="evidence" value="ECO:0007669"/>
    <property type="project" value="TreeGrafter"/>
</dbReference>
<dbReference type="InterPro" id="IPR005225">
    <property type="entry name" value="Small_GTP-bd"/>
</dbReference>
<dbReference type="Pfam" id="PF00009">
    <property type="entry name" value="GTP_EFTU"/>
    <property type="match status" value="1"/>
</dbReference>
<dbReference type="FunFam" id="3.40.50.300:FF:000514">
    <property type="entry name" value="Ribosome-releasing factor 2, mitochondrial"/>
    <property type="match status" value="1"/>
</dbReference>
<evidence type="ECO:0000256" key="1">
    <source>
        <dbReference type="ARBA" id="ARBA00022741"/>
    </source>
</evidence>
<dbReference type="Pfam" id="PF14492">
    <property type="entry name" value="EFG_III"/>
    <property type="match status" value="1"/>
</dbReference>
<dbReference type="Gene3D" id="2.40.30.10">
    <property type="entry name" value="Translation factors"/>
    <property type="match status" value="1"/>
</dbReference>
<sequence>MTFARCWQRSIQNFHPRPVSRYYSSSAVQDGSNFRNIALVAHIDSGKTTLTESILLESSYLSSSGTVDTGSTTTDFLPVERERGITVQSASIPVNWKNWTFNLIDTPGHADFGMEVESASRVVDGAVVLIDSVEGVEAQTKGVWRQLDRYGVTTRMIFLNKMDRPGASFRMSLLSLLKHRLHPRPVVLTLPIASFNPKHYTEGEPGIQGLVDLINWRLWKWDEDGVASSYPLPRQSHDFEKFDALPPSHPMSPLLIPARNQLLENLAMFSEDLMETLLSLSSESPAYLGVDDALVSKHLRQAALQNHILPVLCGSAMKHIGTNLLMDYIGELFPSPLDVPHERQRQNSPVQLLAWKVNWDEKRGWMTFVRVYSGKLTRQTNLTNTNRNQKEKVSKLLLLYASEAKEVDELPFGSVGVILGLRYTRTGDTLVSAGVPDSYKTTLRDITPPASVISASVIPRSHADLQPVQNALEALSRTDPSLRVETQEGQILVHGLGALHLEIVDGRLREEWKVNFEFGRRYVSYRESMGPIPPTDGWDTWEADIAGKSVSVKLPLQVRRLGPNEKGDPVWDGNVVVDEKGRPVPAPGSMPGSPLSYIAEGILNALSNSPHSSLPIIGLRIQVCNLQNIGSKVPSVVTGAAAAILRKRLRDAGPGPISEPFINLKISVTENSLGKVVKDLIERGGEVTDLSERSTLPSLPEEAGGYSEDAVFIPPEWVSPSGSSPAQSQTSHLKRSIEAVAPLSQFLDYSNRLRSLSEGHGVFEISSAGFREVDEGRRLEILREIGRA</sequence>